<accession>A0ABS1HHD4</accession>
<evidence type="ECO:0000313" key="1">
    <source>
        <dbReference type="EMBL" id="MBK3516885.1"/>
    </source>
</evidence>
<dbReference type="RefSeq" id="WP_200464108.1">
    <property type="nucleotide sequence ID" value="NZ_JAENRR010000009.1"/>
</dbReference>
<dbReference type="EMBL" id="JAENRR010000009">
    <property type="protein sequence ID" value="MBK3516885.1"/>
    <property type="molecule type" value="Genomic_DNA"/>
</dbReference>
<gene>
    <name evidence="1" type="ORF">JIV24_05995</name>
</gene>
<protein>
    <recommendedName>
        <fullName evidence="3">Porin</fullName>
    </recommendedName>
</protein>
<name>A0ABS1HHD4_9BACT</name>
<dbReference type="Proteomes" id="UP000605676">
    <property type="component" value="Unassembled WGS sequence"/>
</dbReference>
<reference evidence="1 2" key="1">
    <citation type="submission" date="2021-01" db="EMBL/GenBank/DDBJ databases">
        <title>Carboxyliciviraga sp.nov., isolated from coastal sediments.</title>
        <authorList>
            <person name="Lu D."/>
            <person name="Zhang T."/>
        </authorList>
    </citation>
    <scope>NUCLEOTIDE SEQUENCE [LARGE SCALE GENOMIC DNA]</scope>
    <source>
        <strain evidence="1 2">N1Y132</strain>
    </source>
</reference>
<comment type="caution">
    <text evidence="1">The sequence shown here is derived from an EMBL/GenBank/DDBJ whole genome shotgun (WGS) entry which is preliminary data.</text>
</comment>
<evidence type="ECO:0000313" key="2">
    <source>
        <dbReference type="Proteomes" id="UP000605676"/>
    </source>
</evidence>
<sequence length="333" mass="37638">MTSKNRESIRSLMKILLAIIIIGGLSNRTFAQETANQAKGQFYGDVFFNANHNFDAAYSSFRLNRLHFAYKYQYNQHLYFNGMVESARENYEPTGDYNNITNLFEFCFGFHYEKFEGKAGLIGTQLNQQQEALWKHRYIDKVFADKYGFAPTNDYGVVIKYKPTEVISFDMAITNGEGHKNAQVDSVFRYAVGATLNTTAGLVVRAYADFLNQGDATQTNFIGILGYQSEAFTAGVEYNQQLNSAMQSGIDLGGLSAYASYNINERYQLFGRYDVISYNYSEGELPDSDGSLAIIGGQYQITNQITTSLNYRMQELIGDTSKAYLYLNLALEF</sequence>
<evidence type="ECO:0008006" key="3">
    <source>
        <dbReference type="Google" id="ProtNLM"/>
    </source>
</evidence>
<organism evidence="1 2">
    <name type="scientific">Carboxylicivirga marina</name>
    <dbReference type="NCBI Taxonomy" id="2800988"/>
    <lineage>
        <taxon>Bacteria</taxon>
        <taxon>Pseudomonadati</taxon>
        <taxon>Bacteroidota</taxon>
        <taxon>Bacteroidia</taxon>
        <taxon>Marinilabiliales</taxon>
        <taxon>Marinilabiliaceae</taxon>
        <taxon>Carboxylicivirga</taxon>
    </lineage>
</organism>
<proteinExistence type="predicted"/>
<keyword evidence="2" id="KW-1185">Reference proteome</keyword>
<dbReference type="SUPFAM" id="SSF56935">
    <property type="entry name" value="Porins"/>
    <property type="match status" value="1"/>
</dbReference>